<dbReference type="STRING" id="1579979.WM2015_175"/>
<dbReference type="OrthoDB" id="5956784at2"/>
<dbReference type="KEGG" id="wma:WM2015_175"/>
<dbReference type="Proteomes" id="UP000066624">
    <property type="component" value="Chromosome"/>
</dbReference>
<dbReference type="RefSeq" id="WP_049724267.1">
    <property type="nucleotide sequence ID" value="NZ_CP012154.1"/>
</dbReference>
<keyword evidence="3" id="KW-1185">Reference proteome</keyword>
<dbReference type="NCBIfam" id="NF041518">
    <property type="entry name" value="choice_anch_Q"/>
    <property type="match status" value="1"/>
</dbReference>
<dbReference type="EMBL" id="CP012154">
    <property type="protein sequence ID" value="AKS40564.1"/>
    <property type="molecule type" value="Genomic_DNA"/>
</dbReference>
<gene>
    <name evidence="2" type="ORF">WM2015_175</name>
</gene>
<dbReference type="SMART" id="SM00710">
    <property type="entry name" value="PbH1"/>
    <property type="match status" value="9"/>
</dbReference>
<feature type="domain" description="Right handed beta helix" evidence="1">
    <location>
        <begin position="130"/>
        <end position="304"/>
    </location>
</feature>
<dbReference type="Pfam" id="PF13229">
    <property type="entry name" value="Beta_helix"/>
    <property type="match status" value="1"/>
</dbReference>
<accession>A0A0K0XS73</accession>
<evidence type="ECO:0000313" key="3">
    <source>
        <dbReference type="Proteomes" id="UP000066624"/>
    </source>
</evidence>
<dbReference type="InterPro" id="IPR039448">
    <property type="entry name" value="Beta_helix"/>
</dbReference>
<proteinExistence type="predicted"/>
<name>A0A0K0XS73_9GAMM</name>
<evidence type="ECO:0000313" key="2">
    <source>
        <dbReference type="EMBL" id="AKS40564.1"/>
    </source>
</evidence>
<reference evidence="2 3" key="1">
    <citation type="submission" date="2015-07" db="EMBL/GenBank/DDBJ databases">
        <authorList>
            <person name="Noorani M."/>
        </authorList>
    </citation>
    <scope>NUCLEOTIDE SEQUENCE [LARGE SCALE GENOMIC DNA]</scope>
    <source>
        <strain evidence="2 3">KCTC 42284</strain>
    </source>
</reference>
<dbReference type="InterPro" id="IPR006626">
    <property type="entry name" value="PbH1"/>
</dbReference>
<dbReference type="InterPro" id="IPR011050">
    <property type="entry name" value="Pectin_lyase_fold/virulence"/>
</dbReference>
<protein>
    <recommendedName>
        <fullName evidence="1">Right handed beta helix domain-containing protein</fullName>
    </recommendedName>
</protein>
<sequence length="823" mass="81212">MKQSKYALGRQLRPTIAPLTAAIGLALGASNLQAATITVTTLADGSVPGECTLRDALHSANTDSSTTACAVGSGPDEIVFQGGLVGTLTLSGGPLLIGSELSIQGPGEALLTIDGNGLDRVFAAQATPSASIDGLTLSNGYTNEVYGGSALVALNATLSLSNCTISGNASGMDALGGAITAYQSELSIDACTISNNTVAGGILRGSPPTAFGAGVLAVGSSLTIGNSTFSSNLSDQYGGALNSVGSLVDISNSSFTGNQALIGGAIVLGGYSLATVTDSQISGNQAQAGGGLILGGQSEADLTRVEVTNNYAVETGGGVQVGFGYVPAMPLSAPAGGNTLFGGGPTAELTGPGTLTVVDSTIGENGTTRTGGGLAAKYDSTVELSSTQVALNYALPGIVPRLGDALPAGRGAYQGVGGGLSAIEGAYVQAAYVDVGYNDAAYGGGAAAFQNGSLALLDSLISGNQAGVGGGLLGGFFNPPPAAGSDPIVRSRGAAPYNGAIGVIYSEVSGNTANNGGGVSSIFDGLAVVKYSEVRNNTANQWGGGLLSYQSYLATVSSQVVENTAERGGGLFHNGASGGAVVSRSEVIGNSASVAGGLYLAGSSAELKYSTVADNTALTIGGVVAYSPGAPDGIVIVNSTVSGNNAEIVGGVYAVGATLDFTTVSHNVSTGAPTPRLGPGGEPMGTGEIPGGAFLLQNVISSNSIFSDNTSPGGTIDLNVLAAAAGITIEHSLIETPGAEVVPGIGTLTGLDPELGPLTDNGGPTRTRALSATSPALDAGNPVTTVEFDQRGEPFPRVFGGRADMGAFELFFDEVFQDRFEQP</sequence>
<evidence type="ECO:0000259" key="1">
    <source>
        <dbReference type="Pfam" id="PF13229"/>
    </source>
</evidence>
<organism evidence="2 3">
    <name type="scientific">Wenzhouxiangella marina</name>
    <dbReference type="NCBI Taxonomy" id="1579979"/>
    <lineage>
        <taxon>Bacteria</taxon>
        <taxon>Pseudomonadati</taxon>
        <taxon>Pseudomonadota</taxon>
        <taxon>Gammaproteobacteria</taxon>
        <taxon>Chromatiales</taxon>
        <taxon>Wenzhouxiangellaceae</taxon>
        <taxon>Wenzhouxiangella</taxon>
    </lineage>
</organism>
<dbReference type="PANTHER" id="PTHR11319:SF35">
    <property type="entry name" value="OUTER MEMBRANE PROTEIN PMPC-RELATED"/>
    <property type="match status" value="1"/>
</dbReference>
<dbReference type="SUPFAM" id="SSF51126">
    <property type="entry name" value="Pectin lyase-like"/>
    <property type="match status" value="2"/>
</dbReference>
<dbReference type="InterPro" id="IPR059226">
    <property type="entry name" value="Choice_anch_Q_dom"/>
</dbReference>
<dbReference type="AlphaFoldDB" id="A0A0K0XS73"/>
<dbReference type="PANTHER" id="PTHR11319">
    <property type="entry name" value="G PROTEIN-COUPLED RECEPTOR-RELATED"/>
    <property type="match status" value="1"/>
</dbReference>